<feature type="region of interest" description="Disordered" evidence="1">
    <location>
        <begin position="56"/>
        <end position="77"/>
    </location>
</feature>
<proteinExistence type="predicted"/>
<protein>
    <submittedName>
        <fullName evidence="2">Uncharacterized protein</fullName>
    </submittedName>
</protein>
<sequence length="77" mass="8741">MEDPMFAEGYQLGISTRIQEGMTLQAEHEPAIYLMLPNTRGDKGFNRRSCKVTKLNAERPTNKQQLKSAAVKAKHHK</sequence>
<organism evidence="2 3">
    <name type="scientific">Cirrhinus mrigala</name>
    <name type="common">Mrigala</name>
    <dbReference type="NCBI Taxonomy" id="683832"/>
    <lineage>
        <taxon>Eukaryota</taxon>
        <taxon>Metazoa</taxon>
        <taxon>Chordata</taxon>
        <taxon>Craniata</taxon>
        <taxon>Vertebrata</taxon>
        <taxon>Euteleostomi</taxon>
        <taxon>Actinopterygii</taxon>
        <taxon>Neopterygii</taxon>
        <taxon>Teleostei</taxon>
        <taxon>Ostariophysi</taxon>
        <taxon>Cypriniformes</taxon>
        <taxon>Cyprinidae</taxon>
        <taxon>Labeoninae</taxon>
        <taxon>Labeonini</taxon>
        <taxon>Cirrhinus</taxon>
    </lineage>
</organism>
<evidence type="ECO:0000313" key="3">
    <source>
        <dbReference type="Proteomes" id="UP001529510"/>
    </source>
</evidence>
<evidence type="ECO:0000313" key="2">
    <source>
        <dbReference type="EMBL" id="KAL0153379.1"/>
    </source>
</evidence>
<keyword evidence="3" id="KW-1185">Reference proteome</keyword>
<reference evidence="2 3" key="1">
    <citation type="submission" date="2024-05" db="EMBL/GenBank/DDBJ databases">
        <title>Genome sequencing and assembly of Indian major carp, Cirrhinus mrigala (Hamilton, 1822).</title>
        <authorList>
            <person name="Mohindra V."/>
            <person name="Chowdhury L.M."/>
            <person name="Lal K."/>
            <person name="Jena J.K."/>
        </authorList>
    </citation>
    <scope>NUCLEOTIDE SEQUENCE [LARGE SCALE GENOMIC DNA]</scope>
    <source>
        <strain evidence="2">CM1030</strain>
        <tissue evidence="2">Blood</tissue>
    </source>
</reference>
<gene>
    <name evidence="2" type="ORF">M9458_051298</name>
</gene>
<accession>A0ABD0MTM5</accession>
<name>A0ABD0MTM5_CIRMR</name>
<evidence type="ECO:0000256" key="1">
    <source>
        <dbReference type="SAM" id="MobiDB-lite"/>
    </source>
</evidence>
<dbReference type="AlphaFoldDB" id="A0ABD0MTM5"/>
<dbReference type="EMBL" id="JAMKFB020000115">
    <property type="protein sequence ID" value="KAL0153379.1"/>
    <property type="molecule type" value="Genomic_DNA"/>
</dbReference>
<comment type="caution">
    <text evidence="2">The sequence shown here is derived from an EMBL/GenBank/DDBJ whole genome shotgun (WGS) entry which is preliminary data.</text>
</comment>
<dbReference type="Proteomes" id="UP001529510">
    <property type="component" value="Unassembled WGS sequence"/>
</dbReference>